<name>A0A7S6NYM5_9PHYC</name>
<sequence length="156" mass="17908">MVSTATNTKGPITRSKTTNTLRLEMQKIAQGNKKYIDMQTLKNIADHLYPLMGNTGYVPGKYDRKDLKVKVTSLKPLFKSYLNIRKQPILKNENIYFDKRAGKVMHDIIMEVLAKQVLYPTSPLRTSSSRRYRSPTPTPSPRSPPKLKKRRVSSKK</sequence>
<accession>A0A7S6NYM5</accession>
<organism evidence="2">
    <name type="scientific">Bathycoccus sp. RCC716 virus 2</name>
    <dbReference type="NCBI Taxonomy" id="2530039"/>
    <lineage>
        <taxon>Viruses</taxon>
        <taxon>Varidnaviria</taxon>
        <taxon>Bamfordvirae</taxon>
        <taxon>Nucleocytoviricota</taxon>
        <taxon>Megaviricetes</taxon>
        <taxon>Algavirales</taxon>
        <taxon>Phycodnaviridae</taxon>
        <taxon>Prasinovirus</taxon>
    </lineage>
</organism>
<proteinExistence type="predicted"/>
<reference evidence="2" key="1">
    <citation type="submission" date="2019-02" db="EMBL/GenBank/DDBJ databases">
        <authorList>
            <person name="Bachy C."/>
            <person name="Yung C.-M."/>
            <person name="Roux S."/>
            <person name="Sullivan M.B."/>
            <person name="Worden A.Z."/>
        </authorList>
    </citation>
    <scope>NUCLEOTIDE SEQUENCE</scope>
    <source>
        <strain evidence="2">BII-V2</strain>
    </source>
</reference>
<feature type="region of interest" description="Disordered" evidence="1">
    <location>
        <begin position="124"/>
        <end position="156"/>
    </location>
</feature>
<protein>
    <submittedName>
        <fullName evidence="2">Uncharacterized protein</fullName>
    </submittedName>
</protein>
<evidence type="ECO:0000256" key="1">
    <source>
        <dbReference type="SAM" id="MobiDB-lite"/>
    </source>
</evidence>
<feature type="compositionally biased region" description="Basic residues" evidence="1">
    <location>
        <begin position="145"/>
        <end position="156"/>
    </location>
</feature>
<evidence type="ECO:0000313" key="2">
    <source>
        <dbReference type="EMBL" id="QOR60547.1"/>
    </source>
</evidence>
<dbReference type="EMBL" id="MK522038">
    <property type="protein sequence ID" value="QOR60547.1"/>
    <property type="molecule type" value="Genomic_DNA"/>
</dbReference>